<keyword evidence="2" id="KW-1003">Cell membrane</keyword>
<evidence type="ECO:0000256" key="3">
    <source>
        <dbReference type="ARBA" id="ARBA00022692"/>
    </source>
</evidence>
<dbReference type="Proteomes" id="UP000694865">
    <property type="component" value="Unplaced"/>
</dbReference>
<comment type="subcellular location">
    <subcellularLocation>
        <location evidence="1">Cell membrane</location>
        <topology evidence="1">Multi-pass membrane protein</topology>
    </subcellularLocation>
</comment>
<dbReference type="PROSITE" id="PS50262">
    <property type="entry name" value="G_PROTEIN_RECEP_F1_2"/>
    <property type="match status" value="1"/>
</dbReference>
<reference evidence="14" key="1">
    <citation type="submission" date="2025-08" db="UniProtKB">
        <authorList>
            <consortium name="RefSeq"/>
        </authorList>
    </citation>
    <scope>IDENTIFICATION</scope>
    <source>
        <tissue evidence="14">Testes</tissue>
    </source>
</reference>
<keyword evidence="13" id="KW-1185">Reference proteome</keyword>
<name>A0ABM0M3Y7_SACKO</name>
<feature type="transmembrane region" description="Helical" evidence="11">
    <location>
        <begin position="79"/>
        <end position="101"/>
    </location>
</feature>
<keyword evidence="8 9" id="KW-0807">Transducer</keyword>
<accession>A0ABM0M3Y7</accession>
<feature type="transmembrane region" description="Helical" evidence="11">
    <location>
        <begin position="43"/>
        <end position="67"/>
    </location>
</feature>
<dbReference type="CDD" id="cd00637">
    <property type="entry name" value="7tm_classA_rhodopsin-like"/>
    <property type="match status" value="1"/>
</dbReference>
<dbReference type="Gene3D" id="1.20.1070.10">
    <property type="entry name" value="Rhodopsin 7-helix transmembrane proteins"/>
    <property type="match status" value="1"/>
</dbReference>
<evidence type="ECO:0000256" key="4">
    <source>
        <dbReference type="ARBA" id="ARBA00022989"/>
    </source>
</evidence>
<evidence type="ECO:0000256" key="5">
    <source>
        <dbReference type="ARBA" id="ARBA00023040"/>
    </source>
</evidence>
<dbReference type="PANTHER" id="PTHR24249">
    <property type="entry name" value="HISTAMINE RECEPTOR-RELATED G-PROTEIN COUPLED RECEPTOR"/>
    <property type="match status" value="1"/>
</dbReference>
<evidence type="ECO:0000256" key="10">
    <source>
        <dbReference type="SAM" id="MobiDB-lite"/>
    </source>
</evidence>
<evidence type="ECO:0000256" key="11">
    <source>
        <dbReference type="SAM" id="Phobius"/>
    </source>
</evidence>
<evidence type="ECO:0000259" key="12">
    <source>
        <dbReference type="PROSITE" id="PS50262"/>
    </source>
</evidence>
<gene>
    <name evidence="14" type="primary">LOC102808444</name>
</gene>
<keyword evidence="6 11" id="KW-0472">Membrane</keyword>
<evidence type="ECO:0000256" key="6">
    <source>
        <dbReference type="ARBA" id="ARBA00023136"/>
    </source>
</evidence>
<organism evidence="13 14">
    <name type="scientific">Saccoglossus kowalevskii</name>
    <name type="common">Acorn worm</name>
    <dbReference type="NCBI Taxonomy" id="10224"/>
    <lineage>
        <taxon>Eukaryota</taxon>
        <taxon>Metazoa</taxon>
        <taxon>Hemichordata</taxon>
        <taxon>Enteropneusta</taxon>
        <taxon>Harrimaniidae</taxon>
        <taxon>Saccoglossus</taxon>
    </lineage>
</organism>
<feature type="transmembrane region" description="Helical" evidence="11">
    <location>
        <begin position="122"/>
        <end position="143"/>
    </location>
</feature>
<evidence type="ECO:0000256" key="8">
    <source>
        <dbReference type="ARBA" id="ARBA00023224"/>
    </source>
</evidence>
<sequence length="360" mass="39802">MTSTWHVARVVAALIVMILILVGNVVNIVVIRKAKTIPRNARYFMLSLCLTDLGVGAAIAFTMYPLATGHWPYGDTACIAVGIVTHTLSVTSIIALLALSIERYLAMVRPLKYSLLATKGRAIAINAAIWISVTLFSIVISLIQGPEFFSFNANQGTCVAHYELPKYRNSAFFSAIVFIFIPTTVMIAIYLVILSSSYKHARIVTENRNESSNRSTNPPPPLLPSSTSSLPTVATPTIDMEHTTTSRNNTIVVTMFIVTGTFVICYYPYAILSLYTAATGNTASPAIAFAVRLLLRSNSFLNTFIYGYRYRFVRAACTSFLRCYFLKPRSRVTPDESLRTVHLSNTHVSMIVEHISEQET</sequence>
<feature type="region of interest" description="Disordered" evidence="10">
    <location>
        <begin position="206"/>
        <end position="229"/>
    </location>
</feature>
<feature type="domain" description="G-protein coupled receptors family 1 profile" evidence="12">
    <location>
        <begin position="23"/>
        <end position="306"/>
    </location>
</feature>
<dbReference type="InterPro" id="IPR000276">
    <property type="entry name" value="GPCR_Rhodpsn"/>
</dbReference>
<keyword evidence="7 9" id="KW-0675">Receptor</keyword>
<dbReference type="Pfam" id="PF00001">
    <property type="entry name" value="7tm_1"/>
    <property type="match status" value="1"/>
</dbReference>
<evidence type="ECO:0000256" key="1">
    <source>
        <dbReference type="ARBA" id="ARBA00004651"/>
    </source>
</evidence>
<evidence type="ECO:0000313" key="13">
    <source>
        <dbReference type="Proteomes" id="UP000694865"/>
    </source>
</evidence>
<dbReference type="GeneID" id="102808444"/>
<evidence type="ECO:0000256" key="7">
    <source>
        <dbReference type="ARBA" id="ARBA00023170"/>
    </source>
</evidence>
<feature type="transmembrane region" description="Helical" evidence="11">
    <location>
        <begin position="6"/>
        <end position="31"/>
    </location>
</feature>
<keyword evidence="3 9" id="KW-0812">Transmembrane</keyword>
<dbReference type="InterPro" id="IPR017452">
    <property type="entry name" value="GPCR_Rhodpsn_7TM"/>
</dbReference>
<evidence type="ECO:0000256" key="2">
    <source>
        <dbReference type="ARBA" id="ARBA00022475"/>
    </source>
</evidence>
<dbReference type="RefSeq" id="XP_006814728.1">
    <property type="nucleotide sequence ID" value="XM_006814665.1"/>
</dbReference>
<dbReference type="SUPFAM" id="SSF81321">
    <property type="entry name" value="Family A G protein-coupled receptor-like"/>
    <property type="match status" value="1"/>
</dbReference>
<dbReference type="PRINTS" id="PR00237">
    <property type="entry name" value="GPCRRHODOPSN"/>
</dbReference>
<feature type="transmembrane region" description="Helical" evidence="11">
    <location>
        <begin position="171"/>
        <end position="193"/>
    </location>
</feature>
<dbReference type="PROSITE" id="PS00237">
    <property type="entry name" value="G_PROTEIN_RECEP_F1_1"/>
    <property type="match status" value="1"/>
</dbReference>
<feature type="transmembrane region" description="Helical" evidence="11">
    <location>
        <begin position="250"/>
        <end position="269"/>
    </location>
</feature>
<keyword evidence="4 11" id="KW-1133">Transmembrane helix</keyword>
<proteinExistence type="inferred from homology"/>
<comment type="similarity">
    <text evidence="9">Belongs to the G-protein coupled receptor 1 family.</text>
</comment>
<keyword evidence="5 9" id="KW-0297">G-protein coupled receptor</keyword>
<dbReference type="InterPro" id="IPR050569">
    <property type="entry name" value="TAAR"/>
</dbReference>
<evidence type="ECO:0000313" key="14">
    <source>
        <dbReference type="RefSeq" id="XP_006814728.1"/>
    </source>
</evidence>
<evidence type="ECO:0000256" key="9">
    <source>
        <dbReference type="RuleBase" id="RU000688"/>
    </source>
</evidence>
<protein>
    <submittedName>
        <fullName evidence="14">Octopamine receptor beta-2R-like</fullName>
    </submittedName>
</protein>